<dbReference type="AlphaFoldDB" id="A0A1T5LN94"/>
<dbReference type="InterPro" id="IPR036388">
    <property type="entry name" value="WH-like_DNA-bd_sf"/>
</dbReference>
<dbReference type="Proteomes" id="UP000190285">
    <property type="component" value="Unassembled WGS sequence"/>
</dbReference>
<dbReference type="GO" id="GO:0016987">
    <property type="term" value="F:sigma factor activity"/>
    <property type="evidence" value="ECO:0007669"/>
    <property type="project" value="InterPro"/>
</dbReference>
<dbReference type="GO" id="GO:0006352">
    <property type="term" value="P:DNA-templated transcription initiation"/>
    <property type="evidence" value="ECO:0007669"/>
    <property type="project" value="InterPro"/>
</dbReference>
<evidence type="ECO:0000313" key="2">
    <source>
        <dbReference type="EMBL" id="SKC77483.1"/>
    </source>
</evidence>
<evidence type="ECO:0000313" key="3">
    <source>
        <dbReference type="Proteomes" id="UP000190285"/>
    </source>
</evidence>
<dbReference type="OrthoDB" id="1843808at2"/>
<feature type="domain" description="RNA polymerase sigma factor 70 region 4 type 2" evidence="1">
    <location>
        <begin position="102"/>
        <end position="154"/>
    </location>
</feature>
<sequence>MNKIILCEVCREAKDQESFCPKCTFYIQQYCNNCIEKSAYTCAKCKEARNFLESDDKRQASAERTDRNHIIHISLEYAEGKKMLKNRKSNALDKLIESNDRKKILQAFSCLTETQKRRFIAHCIDGMTYREIAAKEGVNHTKIQKSVEQARKKIKNFFK</sequence>
<dbReference type="Gene3D" id="1.10.10.10">
    <property type="entry name" value="Winged helix-like DNA-binding domain superfamily/Winged helix DNA-binding domain"/>
    <property type="match status" value="1"/>
</dbReference>
<protein>
    <submittedName>
        <fullName evidence="2">RNA polymerase sigma factor, sigma-70 family</fullName>
    </submittedName>
</protein>
<dbReference type="InterPro" id="IPR013324">
    <property type="entry name" value="RNA_pol_sigma_r3/r4-like"/>
</dbReference>
<evidence type="ECO:0000259" key="1">
    <source>
        <dbReference type="Pfam" id="PF08281"/>
    </source>
</evidence>
<dbReference type="EMBL" id="FUZT01000007">
    <property type="protein sequence ID" value="SKC77483.1"/>
    <property type="molecule type" value="Genomic_DNA"/>
</dbReference>
<reference evidence="3" key="1">
    <citation type="submission" date="2017-02" db="EMBL/GenBank/DDBJ databases">
        <authorList>
            <person name="Varghese N."/>
            <person name="Submissions S."/>
        </authorList>
    </citation>
    <scope>NUCLEOTIDE SEQUENCE [LARGE SCALE GENOMIC DNA]</scope>
    <source>
        <strain evidence="3">M1</strain>
    </source>
</reference>
<organism evidence="2 3">
    <name type="scientific">Maledivibacter halophilus</name>
    <dbReference type="NCBI Taxonomy" id="36842"/>
    <lineage>
        <taxon>Bacteria</taxon>
        <taxon>Bacillati</taxon>
        <taxon>Bacillota</taxon>
        <taxon>Clostridia</taxon>
        <taxon>Peptostreptococcales</taxon>
        <taxon>Caminicellaceae</taxon>
        <taxon>Maledivibacter</taxon>
    </lineage>
</organism>
<accession>A0A1T5LN94</accession>
<dbReference type="RefSeq" id="WP_079492846.1">
    <property type="nucleotide sequence ID" value="NZ_FUZT01000007.1"/>
</dbReference>
<dbReference type="InterPro" id="IPR013249">
    <property type="entry name" value="RNA_pol_sigma70_r4_t2"/>
</dbReference>
<keyword evidence="3" id="KW-1185">Reference proteome</keyword>
<dbReference type="GO" id="GO:0003677">
    <property type="term" value="F:DNA binding"/>
    <property type="evidence" value="ECO:0007669"/>
    <property type="project" value="InterPro"/>
</dbReference>
<proteinExistence type="predicted"/>
<gene>
    <name evidence="2" type="ORF">SAMN02194393_03141</name>
</gene>
<dbReference type="SUPFAM" id="SSF88659">
    <property type="entry name" value="Sigma3 and sigma4 domains of RNA polymerase sigma factors"/>
    <property type="match status" value="1"/>
</dbReference>
<name>A0A1T5LN94_9FIRM</name>
<dbReference type="Pfam" id="PF08281">
    <property type="entry name" value="Sigma70_r4_2"/>
    <property type="match status" value="1"/>
</dbReference>